<keyword evidence="6" id="KW-1185">Reference proteome</keyword>
<keyword evidence="1 3" id="KW-0732">Signal</keyword>
<feature type="domain" description="WSC" evidence="4">
    <location>
        <begin position="137"/>
        <end position="231"/>
    </location>
</feature>
<comment type="caution">
    <text evidence="5">The sequence shown here is derived from an EMBL/GenBank/DDBJ whole genome shotgun (WGS) entry which is preliminary data.</text>
</comment>
<feature type="domain" description="WSC" evidence="4">
    <location>
        <begin position="360"/>
        <end position="455"/>
    </location>
</feature>
<dbReference type="PROSITE" id="PS51212">
    <property type="entry name" value="WSC"/>
    <property type="match status" value="4"/>
</dbReference>
<dbReference type="GeneID" id="70186735"/>
<proteinExistence type="predicted"/>
<evidence type="ECO:0000256" key="2">
    <source>
        <dbReference type="SAM" id="MobiDB-lite"/>
    </source>
</evidence>
<dbReference type="Gene3D" id="2.130.10.80">
    <property type="entry name" value="Galactose oxidase/kelch, beta-propeller"/>
    <property type="match status" value="1"/>
</dbReference>
<dbReference type="SMART" id="SM00321">
    <property type="entry name" value="WSC"/>
    <property type="match status" value="4"/>
</dbReference>
<dbReference type="Pfam" id="PF07250">
    <property type="entry name" value="Glyoxal_oxid_N"/>
    <property type="match status" value="1"/>
</dbReference>
<evidence type="ECO:0000256" key="3">
    <source>
        <dbReference type="SAM" id="SignalP"/>
    </source>
</evidence>
<feature type="domain" description="WSC" evidence="4">
    <location>
        <begin position="473"/>
        <end position="572"/>
    </location>
</feature>
<dbReference type="SUPFAM" id="SSF81296">
    <property type="entry name" value="E set domains"/>
    <property type="match status" value="1"/>
</dbReference>
<dbReference type="PANTHER" id="PTHR32208:SF105">
    <property type="entry name" value="COPPER RADICAL OXIDASE"/>
    <property type="match status" value="1"/>
</dbReference>
<feature type="chain" id="PRO_5040372163" description="WSC domain-containing protein" evidence="3">
    <location>
        <begin position="21"/>
        <end position="1109"/>
    </location>
</feature>
<evidence type="ECO:0000313" key="5">
    <source>
        <dbReference type="EMBL" id="KAH7025074.1"/>
    </source>
</evidence>
<protein>
    <recommendedName>
        <fullName evidence="4">WSC domain-containing protein</fullName>
    </recommendedName>
</protein>
<dbReference type="PANTHER" id="PTHR32208">
    <property type="entry name" value="SECRETED PROTEIN-RELATED"/>
    <property type="match status" value="1"/>
</dbReference>
<dbReference type="Pfam" id="PF09118">
    <property type="entry name" value="GO-like_E_set"/>
    <property type="match status" value="1"/>
</dbReference>
<evidence type="ECO:0000313" key="6">
    <source>
        <dbReference type="Proteomes" id="UP000756346"/>
    </source>
</evidence>
<feature type="region of interest" description="Disordered" evidence="2">
    <location>
        <begin position="237"/>
        <end position="354"/>
    </location>
</feature>
<dbReference type="InterPro" id="IPR011043">
    <property type="entry name" value="Gal_Oxase/kelch_b-propeller"/>
</dbReference>
<dbReference type="OrthoDB" id="2019572at2759"/>
<dbReference type="RefSeq" id="XP_046008622.1">
    <property type="nucleotide sequence ID" value="XM_046157189.1"/>
</dbReference>
<gene>
    <name evidence="5" type="ORF">B0I36DRAFT_353239</name>
</gene>
<dbReference type="InterPro" id="IPR013783">
    <property type="entry name" value="Ig-like_fold"/>
</dbReference>
<name>A0A9P9BLP0_9PEZI</name>
<dbReference type="Gene3D" id="2.60.40.10">
    <property type="entry name" value="Immunoglobulins"/>
    <property type="match status" value="1"/>
</dbReference>
<evidence type="ECO:0000259" key="4">
    <source>
        <dbReference type="PROSITE" id="PS51212"/>
    </source>
</evidence>
<dbReference type="InterPro" id="IPR037293">
    <property type="entry name" value="Gal_Oxidase_central_sf"/>
</dbReference>
<dbReference type="CDD" id="cd02851">
    <property type="entry name" value="E_set_GO_C"/>
    <property type="match status" value="1"/>
</dbReference>
<dbReference type="SUPFAM" id="SSF50965">
    <property type="entry name" value="Galactose oxidase, central domain"/>
    <property type="match status" value="1"/>
</dbReference>
<dbReference type="InterPro" id="IPR009880">
    <property type="entry name" value="Glyoxal_oxidase_N"/>
</dbReference>
<dbReference type="EMBL" id="JAGTJQ010000009">
    <property type="protein sequence ID" value="KAH7025074.1"/>
    <property type="molecule type" value="Genomic_DNA"/>
</dbReference>
<feature type="compositionally biased region" description="Low complexity" evidence="2">
    <location>
        <begin position="244"/>
        <end position="353"/>
    </location>
</feature>
<organism evidence="5 6">
    <name type="scientific">Microdochium trichocladiopsis</name>
    <dbReference type="NCBI Taxonomy" id="1682393"/>
    <lineage>
        <taxon>Eukaryota</taxon>
        <taxon>Fungi</taxon>
        <taxon>Dikarya</taxon>
        <taxon>Ascomycota</taxon>
        <taxon>Pezizomycotina</taxon>
        <taxon>Sordariomycetes</taxon>
        <taxon>Xylariomycetidae</taxon>
        <taxon>Xylariales</taxon>
        <taxon>Microdochiaceae</taxon>
        <taxon>Microdochium</taxon>
    </lineage>
</organism>
<dbReference type="AlphaFoldDB" id="A0A9P9BLP0"/>
<dbReference type="Proteomes" id="UP000756346">
    <property type="component" value="Unassembled WGS sequence"/>
</dbReference>
<evidence type="ECO:0000256" key="1">
    <source>
        <dbReference type="ARBA" id="ARBA00022729"/>
    </source>
</evidence>
<feature type="domain" description="WSC" evidence="4">
    <location>
        <begin position="32"/>
        <end position="124"/>
    </location>
</feature>
<accession>A0A9P9BLP0</accession>
<dbReference type="InterPro" id="IPR015202">
    <property type="entry name" value="GO-like_E_set"/>
</dbReference>
<reference evidence="5" key="1">
    <citation type="journal article" date="2021" name="Nat. Commun.">
        <title>Genetic determinants of endophytism in the Arabidopsis root mycobiome.</title>
        <authorList>
            <person name="Mesny F."/>
            <person name="Miyauchi S."/>
            <person name="Thiergart T."/>
            <person name="Pickel B."/>
            <person name="Atanasova L."/>
            <person name="Karlsson M."/>
            <person name="Huettel B."/>
            <person name="Barry K.W."/>
            <person name="Haridas S."/>
            <person name="Chen C."/>
            <person name="Bauer D."/>
            <person name="Andreopoulos W."/>
            <person name="Pangilinan J."/>
            <person name="LaButti K."/>
            <person name="Riley R."/>
            <person name="Lipzen A."/>
            <person name="Clum A."/>
            <person name="Drula E."/>
            <person name="Henrissat B."/>
            <person name="Kohler A."/>
            <person name="Grigoriev I.V."/>
            <person name="Martin F.M."/>
            <person name="Hacquard S."/>
        </authorList>
    </citation>
    <scope>NUCLEOTIDE SEQUENCE</scope>
    <source>
        <strain evidence="5">MPI-CAGE-CH-0230</strain>
    </source>
</reference>
<sequence>MALRLLAKALALAPAMLASAQELQVPKKLPGNWTYQYCWTDVGRTIDTAYSTSKKMTIESCLAYCEQQELPFAGVEYYNQCFCGLQLAPGARQQSSNSSCNTPCAGNSRQPCGGADRLTLFHNPTLAGFQPNHDIEDWPYLGCYTEGTKNRRALQYQADIPPGDMTGRACTSACQAKGFHLAGTEYSNQCFCGDAIKNGGTAAANACVMKCSGNSTEICGGADRLSVYSFKGVKPPKVIAPMPSSSSSTSKKATSTSKRSTSSSTKRTSVTTTSTTSTKRSSTTSSGKSTGTTTSSLTGKTTSSSRFVTSTTTSATTTSSGMVTSTFGSSSTSTITSTSTTSTSSSSSPTSSTPPGFPAGWSYFGCWQDGPGPRILPQYQAPDNANLTRESCANLCDSMGYNISGTEYFRQCFCSNDIYNGGKESPDDSGCQTPCSGNTTEMCGGSGYLTIYSDGTPEVFQPPAVQLGGLNGTWQYQGCYVSVNTTDNTHNLPWKLELPDTNDPETCLSLCGEFGYMAAGLEYGLQCFCGDPQDVVDAAEQKVDESQCNIACSGNATVICSGGNRHTLYYWNGTSPLYAWHYPQGAGAGAYSFLVPGVVTPLMTMQSVTGKVTFLEKYGTGLPNSTGAYELDLTLVDDFAHAWREMHVETDIFCSAGIILPDKGARQLTIGGWSLESTFGVRLYWPDGSPGVNGTHDWQENVQELSLQQGRWYPSAMIMANGSVLVVGGETGSNAGPVPTLEILPFTGTKPLYMDWLYRTDPNNLYPFLAVLPSGGIFVQYWNEARILDERTFETTRILPNATGSVIDPRAGRNYPLEGTAVLLPQVAPYTEPLMVLICGGATTTSIALDNCVSIQPDAADPQWTLERMPSKRVMSCIAPLPDGTYLILNGAQQGVAGFGLATDPNLGAVLYDPSLPAGQRMSVMATTIVARLYHSEAITLLDGRVLVSGSDPQDGVHPEEMRVEVFTPPYLLALAGGNRTRPSFTVPAYSKDWTYGSRYTVQIGTSDGGNSTTAGPVSGVQKFSLLGSVSSTHGNSMGARTLFPAFTCAGSTCVITAPPSAHICPPGWYQLFYLVDGIPAVGTYVRIGGDPASLGNWPQYPDFTTPGV</sequence>
<dbReference type="Pfam" id="PF01822">
    <property type="entry name" value="WSC"/>
    <property type="match status" value="4"/>
</dbReference>
<dbReference type="InterPro" id="IPR014756">
    <property type="entry name" value="Ig_E-set"/>
</dbReference>
<feature type="signal peptide" evidence="3">
    <location>
        <begin position="1"/>
        <end position="20"/>
    </location>
</feature>
<dbReference type="InterPro" id="IPR002889">
    <property type="entry name" value="WSC_carb-bd"/>
</dbReference>